<dbReference type="Pfam" id="PF12796">
    <property type="entry name" value="Ank_2"/>
    <property type="match status" value="4"/>
</dbReference>
<keyword evidence="2 3" id="KW-0040">ANK repeat</keyword>
<feature type="repeat" description="ANK" evidence="3">
    <location>
        <begin position="607"/>
        <end position="639"/>
    </location>
</feature>
<feature type="repeat" description="ANK" evidence="3">
    <location>
        <begin position="539"/>
        <end position="571"/>
    </location>
</feature>
<evidence type="ECO:0000256" key="3">
    <source>
        <dbReference type="PROSITE-ProRule" id="PRU00023"/>
    </source>
</evidence>
<comment type="caution">
    <text evidence="5">The sequence shown here is derived from an EMBL/GenBank/DDBJ whole genome shotgun (WGS) entry which is preliminary data.</text>
</comment>
<organism evidence="5 6">
    <name type="scientific">Heterodermia speciosa</name>
    <dbReference type="NCBI Taxonomy" id="116794"/>
    <lineage>
        <taxon>Eukaryota</taxon>
        <taxon>Fungi</taxon>
        <taxon>Dikarya</taxon>
        <taxon>Ascomycota</taxon>
        <taxon>Pezizomycotina</taxon>
        <taxon>Lecanoromycetes</taxon>
        <taxon>OSLEUM clade</taxon>
        <taxon>Lecanoromycetidae</taxon>
        <taxon>Caliciales</taxon>
        <taxon>Physciaceae</taxon>
        <taxon>Heterodermia</taxon>
    </lineage>
</organism>
<dbReference type="InterPro" id="IPR002110">
    <property type="entry name" value="Ankyrin_rpt"/>
</dbReference>
<proteinExistence type="predicted"/>
<feature type="compositionally biased region" description="Polar residues" evidence="4">
    <location>
        <begin position="854"/>
        <end position="864"/>
    </location>
</feature>
<evidence type="ECO:0000313" key="6">
    <source>
        <dbReference type="Proteomes" id="UP000664521"/>
    </source>
</evidence>
<dbReference type="Proteomes" id="UP000664521">
    <property type="component" value="Unassembled WGS sequence"/>
</dbReference>
<reference evidence="5" key="1">
    <citation type="submission" date="2021-03" db="EMBL/GenBank/DDBJ databases">
        <authorList>
            <person name="Tagirdzhanova G."/>
        </authorList>
    </citation>
    <scope>NUCLEOTIDE SEQUENCE</scope>
</reference>
<feature type="region of interest" description="Disordered" evidence="4">
    <location>
        <begin position="849"/>
        <end position="905"/>
    </location>
</feature>
<gene>
    <name evidence="5" type="ORF">HETSPECPRED_010547</name>
</gene>
<accession>A0A8H3G5T8</accession>
<feature type="compositionally biased region" description="Pro residues" evidence="4">
    <location>
        <begin position="881"/>
        <end position="897"/>
    </location>
</feature>
<feature type="repeat" description="ANK" evidence="3">
    <location>
        <begin position="572"/>
        <end position="604"/>
    </location>
</feature>
<dbReference type="Gene3D" id="1.25.40.20">
    <property type="entry name" value="Ankyrin repeat-containing domain"/>
    <property type="match status" value="1"/>
</dbReference>
<dbReference type="PANTHER" id="PTHR24189">
    <property type="entry name" value="MYOTROPHIN"/>
    <property type="match status" value="1"/>
</dbReference>
<feature type="repeat" description="ANK" evidence="3">
    <location>
        <begin position="640"/>
        <end position="672"/>
    </location>
</feature>
<dbReference type="PANTHER" id="PTHR24189:SF50">
    <property type="entry name" value="ANKYRIN REPEAT AND SOCS BOX PROTEIN 2"/>
    <property type="match status" value="1"/>
</dbReference>
<feature type="repeat" description="ANK" evidence="3">
    <location>
        <begin position="809"/>
        <end position="841"/>
    </location>
</feature>
<evidence type="ECO:0008006" key="7">
    <source>
        <dbReference type="Google" id="ProtNLM"/>
    </source>
</evidence>
<dbReference type="PRINTS" id="PR01415">
    <property type="entry name" value="ANKYRIN"/>
</dbReference>
<dbReference type="SUPFAM" id="SSF48403">
    <property type="entry name" value="Ankyrin repeat"/>
    <property type="match status" value="1"/>
</dbReference>
<dbReference type="PROSITE" id="PS50297">
    <property type="entry name" value="ANK_REP_REGION"/>
    <property type="match status" value="7"/>
</dbReference>
<dbReference type="InterPro" id="IPR050745">
    <property type="entry name" value="Multifunctional_regulatory"/>
</dbReference>
<evidence type="ECO:0000256" key="2">
    <source>
        <dbReference type="ARBA" id="ARBA00023043"/>
    </source>
</evidence>
<name>A0A8H3G5T8_9LECA</name>
<evidence type="ECO:0000256" key="4">
    <source>
        <dbReference type="SAM" id="MobiDB-lite"/>
    </source>
</evidence>
<dbReference type="InterPro" id="IPR036770">
    <property type="entry name" value="Ankyrin_rpt-contain_sf"/>
</dbReference>
<dbReference type="OrthoDB" id="2426273at2759"/>
<sequence length="905" mass="100566">MPPSTWYPIYELLTRHGVDHGVAKAAAKNDLRAWELSEIAAFLGKIQRPSRDFCYFRDFHPTGSIAKPSTRKWWSAPQQDTHPKWISPPRALIDQSARDETALCINEQGQWSLRTSGYVALSHVWIEGLQRDKDHNGVSSQKVDAIFTLLRSRAVQAEWVWTDVLVIPSGGDSGSTLEDETVTLDVINNMPQIYSRADAVIIIDAMLLQLHSQELIDVALGLACGNWATRVWTYQEIKLARRALILTANGAHEYKMLVDHLQELEDQNYQRYHKLWLHIASMMRDDARGITIPDIVMSCGTRRSGKDVDYARAFFPVLGLKWEYGMTREEGMQKIYTTFTRHSSRVACFYGAPRMSTMPAWAPCAFNNLEGYVTEPMKWEQRGLRGDWFAVRIEKVRETFTNGGRFVFEFTLDCSGDKTMQCACAPNEDAKVSQAFATAVERGHCYVLSAQPSVDVMKGEWARTALLVERAQVNEADGFEAAVFCTVIIPTRGQHAESRETILLRHWGPTTDGDLHNQLKYMWYVQEGNSQPSTLPKQEGESELHAAIRAGDLDRVILLVETGERLDSFDSNGWTPLHVAASRGNGDILRHLLCQSPDVEIRGTQMNEDTPLSFAALNGQANSAEILLEFGANIHARNNCNYTPIMVAAYERHDSVVQTLIEYGADPNDAAGFSGSALLLASGGGKWRLPTLRALIQGGANVNPSHPNGFTPLHHVAEYGGEDEMAYLLEQGCKADASQWNGITPLFIAIKESKRECVRLLLNAGADRNRRIGDNYRPIHYAAKCPNWQIMQMLLEENDVELNAQTESQGSTALHIAHAVANMTVIKILLHAGANPNIKDANQTLPGQVLASRPDQSSTPAITNPASPPLPPRPSTSITAPPLPPRLPSSPSIPPRPALQSDRIE</sequence>
<dbReference type="SMART" id="SM00248">
    <property type="entry name" value="ANK"/>
    <property type="match status" value="8"/>
</dbReference>
<protein>
    <recommendedName>
        <fullName evidence="7">Heterokaryon incompatibility domain-containing protein</fullName>
    </recommendedName>
</protein>
<keyword evidence="6" id="KW-1185">Reference proteome</keyword>
<keyword evidence="1" id="KW-0677">Repeat</keyword>
<dbReference type="EMBL" id="CAJPDS010000098">
    <property type="protein sequence ID" value="CAF9937084.1"/>
    <property type="molecule type" value="Genomic_DNA"/>
</dbReference>
<evidence type="ECO:0000256" key="1">
    <source>
        <dbReference type="ARBA" id="ARBA00022737"/>
    </source>
</evidence>
<dbReference type="PROSITE" id="PS50088">
    <property type="entry name" value="ANK_REPEAT"/>
    <property type="match status" value="7"/>
</dbReference>
<feature type="repeat" description="ANK" evidence="3">
    <location>
        <begin position="741"/>
        <end position="773"/>
    </location>
</feature>
<feature type="repeat" description="ANK" evidence="3">
    <location>
        <begin position="708"/>
        <end position="740"/>
    </location>
</feature>
<evidence type="ECO:0000313" key="5">
    <source>
        <dbReference type="EMBL" id="CAF9937084.1"/>
    </source>
</evidence>
<dbReference type="AlphaFoldDB" id="A0A8H3G5T8"/>